<comment type="subcellular location">
    <subcellularLocation>
        <location evidence="1">Membrane</location>
        <topology evidence="1">Multi-pass membrane protein</topology>
    </subcellularLocation>
</comment>
<feature type="transmembrane region" description="Helical" evidence="9">
    <location>
        <begin position="304"/>
        <end position="329"/>
    </location>
</feature>
<feature type="transmembrane region" description="Helical" evidence="9">
    <location>
        <begin position="124"/>
        <end position="143"/>
    </location>
</feature>
<dbReference type="WBParaSite" id="MhA1_Contig1165.frz3.gene8">
    <property type="protein sequence ID" value="MhA1_Contig1165.frz3.gene8"/>
    <property type="gene ID" value="MhA1_Contig1165.frz3.gene8"/>
</dbReference>
<dbReference type="InterPro" id="IPR037272">
    <property type="entry name" value="SNS_sf"/>
</dbReference>
<evidence type="ECO:0000256" key="9">
    <source>
        <dbReference type="SAM" id="Phobius"/>
    </source>
</evidence>
<evidence type="ECO:0000256" key="1">
    <source>
        <dbReference type="ARBA" id="ARBA00004141"/>
    </source>
</evidence>
<dbReference type="PANTHER" id="PTHR11616">
    <property type="entry name" value="SODIUM/CHLORIDE DEPENDENT TRANSPORTER"/>
    <property type="match status" value="1"/>
</dbReference>
<protein>
    <submittedName>
        <fullName evidence="11">Uncharacterized protein</fullName>
    </submittedName>
</protein>
<dbReference type="GO" id="GO:0015179">
    <property type="term" value="F:L-amino acid transmembrane transporter activity"/>
    <property type="evidence" value="ECO:0007669"/>
    <property type="project" value="TreeGrafter"/>
</dbReference>
<keyword evidence="10" id="KW-1185">Reference proteome</keyword>
<dbReference type="OMA" id="YDTMERP"/>
<feature type="transmembrane region" description="Helical" evidence="9">
    <location>
        <begin position="229"/>
        <end position="245"/>
    </location>
</feature>
<feature type="region of interest" description="Disordered" evidence="8">
    <location>
        <begin position="439"/>
        <end position="459"/>
    </location>
</feature>
<evidence type="ECO:0000256" key="2">
    <source>
        <dbReference type="ARBA" id="ARBA00022448"/>
    </source>
</evidence>
<feature type="compositionally biased region" description="Polar residues" evidence="8">
    <location>
        <begin position="447"/>
        <end position="459"/>
    </location>
</feature>
<keyword evidence="2" id="KW-0813">Transport</keyword>
<organism evidence="10 11">
    <name type="scientific">Meloidogyne hapla</name>
    <name type="common">Root-knot nematode worm</name>
    <dbReference type="NCBI Taxonomy" id="6305"/>
    <lineage>
        <taxon>Eukaryota</taxon>
        <taxon>Metazoa</taxon>
        <taxon>Ecdysozoa</taxon>
        <taxon>Nematoda</taxon>
        <taxon>Chromadorea</taxon>
        <taxon>Rhabditida</taxon>
        <taxon>Tylenchina</taxon>
        <taxon>Tylenchomorpha</taxon>
        <taxon>Tylenchoidea</taxon>
        <taxon>Meloidogynidae</taxon>
        <taxon>Meloidogyninae</taxon>
        <taxon>Meloidogyne</taxon>
    </lineage>
</organism>
<feature type="transmembrane region" description="Helical" evidence="9">
    <location>
        <begin position="95"/>
        <end position="118"/>
    </location>
</feature>
<evidence type="ECO:0000313" key="10">
    <source>
        <dbReference type="Proteomes" id="UP000095281"/>
    </source>
</evidence>
<sequence length="497" mass="56426">MMTRFLGSVFLYIFHLFWTITDDRPGLPWLNCKNFPEYQFGTCIESSTILPINNNISNFPLNRLATFDENSAFEQFIGIIDVTSESINQIGKIQINWLIVQCIIWSFVFCGICFGVRWLGKIMIFSLSISLILLLTLCGRTLFLKGSFQLFFDLFNEIEWWERLKEWQLWKKAIEQAFIATGLGFGAFCTLGSYNKKSNNLFILSFGVLATIEDALGEKWSRCCHRFSIALLICCFGASSSIIFATESGKYFYELASGYLKYSTLLVILFFELLSVAWIYWAHSLGLDLRTMIASTTSWVIGHSLLFLNCILTPIPIAIAVINLIGYSFNKYSLQVRSWYWSEWLGVCIAIIPLLPILFWALIAILKSCNQTQRISLFRRLSIAFRSPLRHELIKSNERSSSAIQHRLMSSGGNTHQNNQSYRGASTGYMLLPQAPLAQPENDDVAGQSSARNRGINQQQIDNSTASTLRAADHTNSQNGSGYLIDDYIHQQQSPNV</sequence>
<dbReference type="Pfam" id="PF00209">
    <property type="entry name" value="SNF"/>
    <property type="match status" value="2"/>
</dbReference>
<dbReference type="InterPro" id="IPR000175">
    <property type="entry name" value="Na/ntran_symport"/>
</dbReference>
<keyword evidence="6 9" id="KW-0472">Membrane</keyword>
<feature type="transmembrane region" description="Helical" evidence="9">
    <location>
        <begin position="173"/>
        <end position="194"/>
    </location>
</feature>
<evidence type="ECO:0000313" key="11">
    <source>
        <dbReference type="WBParaSite" id="MhA1_Contig1165.frz3.gene8"/>
    </source>
</evidence>
<feature type="transmembrane region" description="Helical" evidence="9">
    <location>
        <begin position="344"/>
        <end position="366"/>
    </location>
</feature>
<dbReference type="GO" id="GO:0089718">
    <property type="term" value="P:amino acid import across plasma membrane"/>
    <property type="evidence" value="ECO:0007669"/>
    <property type="project" value="TreeGrafter"/>
</dbReference>
<dbReference type="PROSITE" id="PS50267">
    <property type="entry name" value="NA_NEUROTRAN_SYMP_3"/>
    <property type="match status" value="2"/>
</dbReference>
<evidence type="ECO:0000256" key="7">
    <source>
        <dbReference type="PIRSR" id="PIRSR600175-2"/>
    </source>
</evidence>
<dbReference type="Proteomes" id="UP000095281">
    <property type="component" value="Unplaced"/>
</dbReference>
<name>A0A1I8B181_MELHA</name>
<dbReference type="GO" id="GO:0005886">
    <property type="term" value="C:plasma membrane"/>
    <property type="evidence" value="ECO:0007669"/>
    <property type="project" value="TreeGrafter"/>
</dbReference>
<evidence type="ECO:0000256" key="3">
    <source>
        <dbReference type="ARBA" id="ARBA00022692"/>
    </source>
</evidence>
<keyword evidence="4" id="KW-0769">Symport</keyword>
<dbReference type="PANTHER" id="PTHR11616:SF295">
    <property type="entry name" value="SODIUM: NEUROTRANSMITTER SYMPORTER FAMILY"/>
    <property type="match status" value="1"/>
</dbReference>
<feature type="disulfide bond" evidence="7">
    <location>
        <begin position="32"/>
        <end position="43"/>
    </location>
</feature>
<proteinExistence type="predicted"/>
<evidence type="ECO:0000256" key="5">
    <source>
        <dbReference type="ARBA" id="ARBA00022989"/>
    </source>
</evidence>
<dbReference type="SUPFAM" id="SSF161070">
    <property type="entry name" value="SNF-like"/>
    <property type="match status" value="1"/>
</dbReference>
<dbReference type="GO" id="GO:0005283">
    <property type="term" value="F:amino acid:sodium symporter activity"/>
    <property type="evidence" value="ECO:0007669"/>
    <property type="project" value="TreeGrafter"/>
</dbReference>
<evidence type="ECO:0000256" key="8">
    <source>
        <dbReference type="SAM" id="MobiDB-lite"/>
    </source>
</evidence>
<keyword evidence="7" id="KW-1015">Disulfide bond</keyword>
<accession>A0A1I8B181</accession>
<keyword evidence="5 9" id="KW-1133">Transmembrane helix</keyword>
<keyword evidence="3 9" id="KW-0812">Transmembrane</keyword>
<feature type="transmembrane region" description="Helical" evidence="9">
    <location>
        <begin position="265"/>
        <end position="283"/>
    </location>
</feature>
<evidence type="ECO:0000256" key="4">
    <source>
        <dbReference type="ARBA" id="ARBA00022847"/>
    </source>
</evidence>
<dbReference type="AlphaFoldDB" id="A0A1I8B181"/>
<reference evidence="11" key="1">
    <citation type="submission" date="2016-11" db="UniProtKB">
        <authorList>
            <consortium name="WormBaseParasite"/>
        </authorList>
    </citation>
    <scope>IDENTIFICATION</scope>
</reference>
<evidence type="ECO:0000256" key="6">
    <source>
        <dbReference type="ARBA" id="ARBA00023136"/>
    </source>
</evidence>